<feature type="transmembrane region" description="Helical" evidence="13">
    <location>
        <begin position="169"/>
        <end position="196"/>
    </location>
</feature>
<evidence type="ECO:0000256" key="13">
    <source>
        <dbReference type="SAM" id="Phobius"/>
    </source>
</evidence>
<dbReference type="EMBL" id="WNYA01000455">
    <property type="protein sequence ID" value="KAG8548255.1"/>
    <property type="molecule type" value="Genomic_DNA"/>
</dbReference>
<evidence type="ECO:0000256" key="10">
    <source>
        <dbReference type="ARBA" id="ARBA00023224"/>
    </source>
</evidence>
<dbReference type="GO" id="GO:0016020">
    <property type="term" value="C:membrane"/>
    <property type="evidence" value="ECO:0007669"/>
    <property type="project" value="UniProtKB-SubCell"/>
</dbReference>
<dbReference type="SUPFAM" id="SSF81321">
    <property type="entry name" value="Family A G protein-coupled receptor-like"/>
    <property type="match status" value="1"/>
</dbReference>
<name>A0AAV6ZLN1_ENGPU</name>
<evidence type="ECO:0000256" key="8">
    <source>
        <dbReference type="ARBA" id="ARBA00023136"/>
    </source>
</evidence>
<dbReference type="PANTHER" id="PTHR11394">
    <property type="entry name" value="TASTE RECEPTOR TYPE 2"/>
    <property type="match status" value="1"/>
</dbReference>
<dbReference type="PANTHER" id="PTHR11394:SF47">
    <property type="entry name" value="TASTE RECEPTOR TYPE 2 MEMBER 40"/>
    <property type="match status" value="1"/>
</dbReference>
<evidence type="ECO:0000256" key="12">
    <source>
        <dbReference type="RuleBase" id="RU004424"/>
    </source>
</evidence>
<feature type="transmembrane region" description="Helical" evidence="13">
    <location>
        <begin position="71"/>
        <end position="96"/>
    </location>
</feature>
<feature type="non-terminal residue" evidence="14">
    <location>
        <position position="284"/>
    </location>
</feature>
<comment type="subcellular location">
    <subcellularLocation>
        <location evidence="1 12">Membrane</location>
        <topology evidence="1 12">Multi-pass membrane protein</topology>
    </subcellularLocation>
</comment>
<keyword evidence="4 12" id="KW-0716">Sensory transduction</keyword>
<dbReference type="Pfam" id="PF05296">
    <property type="entry name" value="TAS2R"/>
    <property type="match status" value="1"/>
</dbReference>
<reference evidence="14" key="1">
    <citation type="thesis" date="2020" institute="ProQuest LLC" country="789 East Eisenhower Parkway, Ann Arbor, MI, USA">
        <title>Comparative Genomics and Chromosome Evolution.</title>
        <authorList>
            <person name="Mudd A.B."/>
        </authorList>
    </citation>
    <scope>NUCLEOTIDE SEQUENCE</scope>
    <source>
        <strain evidence="14">237g6f4</strain>
        <tissue evidence="14">Blood</tissue>
    </source>
</reference>
<feature type="transmembrane region" description="Helical" evidence="13">
    <location>
        <begin position="217"/>
        <end position="243"/>
    </location>
</feature>
<keyword evidence="10 12" id="KW-0807">Transducer</keyword>
<protein>
    <recommendedName>
        <fullName evidence="12">Taste receptor type 2</fullName>
    </recommendedName>
</protein>
<dbReference type="GO" id="GO:0004930">
    <property type="term" value="F:G protein-coupled receptor activity"/>
    <property type="evidence" value="ECO:0007669"/>
    <property type="project" value="UniProtKB-KW"/>
</dbReference>
<comment type="caution">
    <text evidence="14">The sequence shown here is derived from an EMBL/GenBank/DDBJ whole genome shotgun (WGS) entry which is preliminary data.</text>
</comment>
<comment type="similarity">
    <text evidence="2 11">Belongs to the G-protein coupled receptor T2R family.</text>
</comment>
<evidence type="ECO:0000256" key="3">
    <source>
        <dbReference type="ARBA" id="ARBA00022480"/>
    </source>
</evidence>
<proteinExistence type="inferred from homology"/>
<keyword evidence="3 12" id="KW-0919">Taste</keyword>
<keyword evidence="7 12" id="KW-0297">G-protein coupled receptor</keyword>
<evidence type="ECO:0000256" key="4">
    <source>
        <dbReference type="ARBA" id="ARBA00022606"/>
    </source>
</evidence>
<dbReference type="Proteomes" id="UP000824782">
    <property type="component" value="Unassembled WGS sequence"/>
</dbReference>
<evidence type="ECO:0000256" key="1">
    <source>
        <dbReference type="ARBA" id="ARBA00004141"/>
    </source>
</evidence>
<keyword evidence="15" id="KW-1185">Reference proteome</keyword>
<keyword evidence="8 12" id="KW-0472">Membrane</keyword>
<organism evidence="14 15">
    <name type="scientific">Engystomops pustulosus</name>
    <name type="common">Tungara frog</name>
    <name type="synonym">Physalaemus pustulosus</name>
    <dbReference type="NCBI Taxonomy" id="76066"/>
    <lineage>
        <taxon>Eukaryota</taxon>
        <taxon>Metazoa</taxon>
        <taxon>Chordata</taxon>
        <taxon>Craniata</taxon>
        <taxon>Vertebrata</taxon>
        <taxon>Euteleostomi</taxon>
        <taxon>Amphibia</taxon>
        <taxon>Batrachia</taxon>
        <taxon>Anura</taxon>
        <taxon>Neobatrachia</taxon>
        <taxon>Hyloidea</taxon>
        <taxon>Leptodactylidae</taxon>
        <taxon>Leiuperinae</taxon>
        <taxon>Engystomops</taxon>
    </lineage>
</organism>
<feature type="transmembrane region" description="Helical" evidence="13">
    <location>
        <begin position="116"/>
        <end position="141"/>
    </location>
</feature>
<evidence type="ECO:0000256" key="5">
    <source>
        <dbReference type="ARBA" id="ARBA00022692"/>
    </source>
</evidence>
<dbReference type="Gene3D" id="1.20.1070.10">
    <property type="entry name" value="Rhodopsin 7-helix transmembrane proteins"/>
    <property type="match status" value="1"/>
</dbReference>
<keyword evidence="9 12" id="KW-0675">Receptor</keyword>
<dbReference type="GO" id="GO:0033038">
    <property type="term" value="F:bitter taste receptor activity"/>
    <property type="evidence" value="ECO:0007669"/>
    <property type="project" value="InterPro"/>
</dbReference>
<keyword evidence="5 12" id="KW-0812">Transmembrane</keyword>
<evidence type="ECO:0000256" key="2">
    <source>
        <dbReference type="ARBA" id="ARBA00007376"/>
    </source>
</evidence>
<sequence>MLLLNIITISGILLNSFIVAVYIQDWRRHRAVVMCDQITFIMSFINVLLQLSLFMDGMFLLFGLYSQLPKEFFLCFLVLIFFLIDVGFWHTTWLAISYFTRLVHVSHPIFTRLKSYFPCSALPLLLGSATGSFLINIPYFFTTHFIIKEFASNESDIAMYSTEFHSSSILLHLVFGCCLPLSLTLICIGLCVRSLLSHVWRMRHNRGQYSSSPQLQALVQAAGTMILRVLLELAFSLCMTSLIATSFKMDQKTSLILWFLVVSCPTAQSIVLIMGSPRLKSRIL</sequence>
<evidence type="ECO:0000313" key="15">
    <source>
        <dbReference type="Proteomes" id="UP000824782"/>
    </source>
</evidence>
<feature type="transmembrane region" description="Helical" evidence="13">
    <location>
        <begin position="255"/>
        <end position="275"/>
    </location>
</feature>
<feature type="transmembrane region" description="Helical" evidence="13">
    <location>
        <begin position="44"/>
        <end position="65"/>
    </location>
</feature>
<gene>
    <name evidence="14" type="ORF">GDO81_025943</name>
</gene>
<evidence type="ECO:0000256" key="7">
    <source>
        <dbReference type="ARBA" id="ARBA00023040"/>
    </source>
</evidence>
<evidence type="ECO:0000256" key="9">
    <source>
        <dbReference type="ARBA" id="ARBA00023170"/>
    </source>
</evidence>
<evidence type="ECO:0000313" key="14">
    <source>
        <dbReference type="EMBL" id="KAG8548255.1"/>
    </source>
</evidence>
<evidence type="ECO:0000256" key="6">
    <source>
        <dbReference type="ARBA" id="ARBA00022989"/>
    </source>
</evidence>
<accession>A0AAV6ZLN1</accession>
<keyword evidence="6 13" id="KW-1133">Transmembrane helix</keyword>
<evidence type="ECO:0000256" key="11">
    <source>
        <dbReference type="RuleBase" id="RU004423"/>
    </source>
</evidence>
<dbReference type="InterPro" id="IPR007960">
    <property type="entry name" value="TAS2R"/>
</dbReference>
<dbReference type="AlphaFoldDB" id="A0AAV6ZLN1"/>
<feature type="transmembrane region" description="Helical" evidence="13">
    <location>
        <begin position="6"/>
        <end position="23"/>
    </location>
</feature>